<comment type="caution">
    <text evidence="1">The sequence shown here is derived from an EMBL/GenBank/DDBJ whole genome shotgun (WGS) entry which is preliminary data.</text>
</comment>
<dbReference type="EMBL" id="BPLR01005818">
    <property type="protein sequence ID" value="GIY05222.1"/>
    <property type="molecule type" value="Genomic_DNA"/>
</dbReference>
<protein>
    <submittedName>
        <fullName evidence="1">Uncharacterized protein</fullName>
    </submittedName>
</protein>
<reference evidence="1 2" key="1">
    <citation type="submission" date="2021-06" db="EMBL/GenBank/DDBJ databases">
        <title>Caerostris extrusa draft genome.</title>
        <authorList>
            <person name="Kono N."/>
            <person name="Arakawa K."/>
        </authorList>
    </citation>
    <scope>NUCLEOTIDE SEQUENCE [LARGE SCALE GENOMIC DNA]</scope>
</reference>
<sequence>MAAAHEINVRDYGRQFLRLGRHVTVVMVTDQGEKRSGNITGGFSHLPSLQEFPPHYYNSTKKGGGVLMSLQFVGDAPIYDAARTELISSPLSAPLPAIWLHLSGLFADHWP</sequence>
<evidence type="ECO:0000313" key="1">
    <source>
        <dbReference type="EMBL" id="GIY05222.1"/>
    </source>
</evidence>
<evidence type="ECO:0000313" key="2">
    <source>
        <dbReference type="Proteomes" id="UP001054945"/>
    </source>
</evidence>
<keyword evidence="2" id="KW-1185">Reference proteome</keyword>
<organism evidence="1 2">
    <name type="scientific">Caerostris extrusa</name>
    <name type="common">Bark spider</name>
    <name type="synonym">Caerostris bankana</name>
    <dbReference type="NCBI Taxonomy" id="172846"/>
    <lineage>
        <taxon>Eukaryota</taxon>
        <taxon>Metazoa</taxon>
        <taxon>Ecdysozoa</taxon>
        <taxon>Arthropoda</taxon>
        <taxon>Chelicerata</taxon>
        <taxon>Arachnida</taxon>
        <taxon>Araneae</taxon>
        <taxon>Araneomorphae</taxon>
        <taxon>Entelegynae</taxon>
        <taxon>Araneoidea</taxon>
        <taxon>Araneidae</taxon>
        <taxon>Caerostris</taxon>
    </lineage>
</organism>
<proteinExistence type="predicted"/>
<dbReference type="AlphaFoldDB" id="A0AAV4QAI9"/>
<gene>
    <name evidence="1" type="ORF">CEXT_356291</name>
</gene>
<name>A0AAV4QAI9_CAEEX</name>
<dbReference type="Proteomes" id="UP001054945">
    <property type="component" value="Unassembled WGS sequence"/>
</dbReference>
<accession>A0AAV4QAI9</accession>